<reference evidence="4" key="1">
    <citation type="journal article" date="2021" name="Proc. Natl. Acad. Sci. U.S.A.">
        <title>A Catalog of Tens of Thousands of Viruses from Human Metagenomes Reveals Hidden Associations with Chronic Diseases.</title>
        <authorList>
            <person name="Tisza M.J."/>
            <person name="Buck C.B."/>
        </authorList>
    </citation>
    <scope>NUCLEOTIDE SEQUENCE</scope>
    <source>
        <strain evidence="4">CtCdG12</strain>
    </source>
</reference>
<dbReference type="Gene3D" id="3.40.630.30">
    <property type="match status" value="1"/>
</dbReference>
<proteinExistence type="predicted"/>
<dbReference type="Pfam" id="PF00583">
    <property type="entry name" value="Acetyltransf_1"/>
    <property type="match status" value="1"/>
</dbReference>
<evidence type="ECO:0000313" key="4">
    <source>
        <dbReference type="EMBL" id="DAF88667.1"/>
    </source>
</evidence>
<sequence length="596" mass="69878">MKIDTPLLPHQKDAVGKLQKIKIGALYMEQGTGKTRTALELIAKRLDKSKVDVALWLCPCSVKKNLREDLAYYCGDFPPEIIIRGIESLSSADLLYMKLLELVRRYRVFLVVDESNLTKNKDAIRTQRVIEIARHCEYKLILNGTPISKNEADMFAQWYILDWRILGYQSFYSFSANHLEYKRVRLPNGREIVDYNRIERVLNTDYLSEKIAPYTYQVKKEECLKLPRKRYIGEPFGLDEEQWDEYDTVKQLYLEHVDEIRPETVYKFFAALQHVVSGRRVLTGPKKRMKTEPMISDEDNPRLWTLRNLLQREIRDEKALIFCKYKTEAASIRNLLSELGMSGVLFTGDIPQKRRQENRRRFKDDVQCMIANKACGAYGLNLQFCRNIIFYSNDFDLATRMQAEDRVHRIGQTEEVRIYDIYAANTIDEFIMACLSRKEDLVEEFKKNIEKWRSQMVKYRTISSGETPEEFYIKLGPFLGSREVRKEFDGYPLSNEDDWTWIIAEDDGKIVGFVSIEPKNKVLQFSAGYVAPPYRKRGIYKRLIKEAVKFAADRSMDVTTRENLVPLFEAEGFQALKMKGKQWRHMRRVVDEKGVS</sequence>
<dbReference type="PROSITE" id="PS51194">
    <property type="entry name" value="HELICASE_CTER"/>
    <property type="match status" value="1"/>
</dbReference>
<dbReference type="SUPFAM" id="SSF55729">
    <property type="entry name" value="Acyl-CoA N-acyltransferases (Nat)"/>
    <property type="match status" value="1"/>
</dbReference>
<dbReference type="InterPro" id="IPR027417">
    <property type="entry name" value="P-loop_NTPase"/>
</dbReference>
<protein>
    <submittedName>
        <fullName evidence="4">Chromatin remodeling complex ATPase</fullName>
    </submittedName>
</protein>
<accession>A0A8S5U2I2</accession>
<evidence type="ECO:0000256" key="1">
    <source>
        <dbReference type="ARBA" id="ARBA00022801"/>
    </source>
</evidence>
<dbReference type="InterPro" id="IPR016181">
    <property type="entry name" value="Acyl_CoA_acyltransferase"/>
</dbReference>
<name>A0A8S5U2I2_9CAUD</name>
<dbReference type="InterPro" id="IPR014001">
    <property type="entry name" value="Helicase_ATP-bd"/>
</dbReference>
<dbReference type="SMART" id="SM00487">
    <property type="entry name" value="DEXDc"/>
    <property type="match status" value="1"/>
</dbReference>
<dbReference type="GO" id="GO:0016787">
    <property type="term" value="F:hydrolase activity"/>
    <property type="evidence" value="ECO:0007669"/>
    <property type="project" value="UniProtKB-KW"/>
</dbReference>
<dbReference type="PANTHER" id="PTHR45766">
    <property type="entry name" value="DNA ANNEALING HELICASE AND ENDONUCLEASE ZRANB3 FAMILY MEMBER"/>
    <property type="match status" value="1"/>
</dbReference>
<dbReference type="SUPFAM" id="SSF52540">
    <property type="entry name" value="P-loop containing nucleoside triphosphate hydrolases"/>
    <property type="match status" value="2"/>
</dbReference>
<dbReference type="InterPro" id="IPR049730">
    <property type="entry name" value="SNF2/RAD54-like_C"/>
</dbReference>
<dbReference type="PROSITE" id="PS51186">
    <property type="entry name" value="GNAT"/>
    <property type="match status" value="1"/>
</dbReference>
<organism evidence="4">
    <name type="scientific">Myoviridae sp. ctCdG12</name>
    <dbReference type="NCBI Taxonomy" id="2825052"/>
    <lineage>
        <taxon>Viruses</taxon>
        <taxon>Duplodnaviria</taxon>
        <taxon>Heunggongvirae</taxon>
        <taxon>Uroviricota</taxon>
        <taxon>Caudoviricetes</taxon>
    </lineage>
</organism>
<dbReference type="GO" id="GO:0031297">
    <property type="term" value="P:replication fork processing"/>
    <property type="evidence" value="ECO:0007669"/>
    <property type="project" value="TreeGrafter"/>
</dbReference>
<dbReference type="CDD" id="cd04301">
    <property type="entry name" value="NAT_SF"/>
    <property type="match status" value="1"/>
</dbReference>
<dbReference type="Pfam" id="PF00271">
    <property type="entry name" value="Helicase_C"/>
    <property type="match status" value="1"/>
</dbReference>
<dbReference type="InterPro" id="IPR000182">
    <property type="entry name" value="GNAT_dom"/>
</dbReference>
<dbReference type="GO" id="GO:0016747">
    <property type="term" value="F:acyltransferase activity, transferring groups other than amino-acyl groups"/>
    <property type="evidence" value="ECO:0007669"/>
    <property type="project" value="InterPro"/>
</dbReference>
<feature type="domain" description="Helicase C-terminal" evidence="3">
    <location>
        <begin position="305"/>
        <end position="460"/>
    </location>
</feature>
<keyword evidence="1" id="KW-0378">Hydrolase</keyword>
<dbReference type="EMBL" id="BK015990">
    <property type="protein sequence ID" value="DAF88667.1"/>
    <property type="molecule type" value="Genomic_DNA"/>
</dbReference>
<evidence type="ECO:0000259" key="3">
    <source>
        <dbReference type="PROSITE" id="PS51194"/>
    </source>
</evidence>
<feature type="domain" description="N-acetyltransferase" evidence="2">
    <location>
        <begin position="457"/>
        <end position="596"/>
    </location>
</feature>
<dbReference type="Gene3D" id="3.40.50.300">
    <property type="entry name" value="P-loop containing nucleotide triphosphate hydrolases"/>
    <property type="match status" value="2"/>
</dbReference>
<evidence type="ECO:0000259" key="2">
    <source>
        <dbReference type="PROSITE" id="PS51186"/>
    </source>
</evidence>
<dbReference type="SMART" id="SM00490">
    <property type="entry name" value="HELICc"/>
    <property type="match status" value="1"/>
</dbReference>
<dbReference type="CDD" id="cd18793">
    <property type="entry name" value="SF2_C_SNF"/>
    <property type="match status" value="1"/>
</dbReference>
<dbReference type="GO" id="GO:0006281">
    <property type="term" value="P:DNA repair"/>
    <property type="evidence" value="ECO:0007669"/>
    <property type="project" value="TreeGrafter"/>
</dbReference>
<dbReference type="InterPro" id="IPR001650">
    <property type="entry name" value="Helicase_C-like"/>
</dbReference>
<dbReference type="PANTHER" id="PTHR45766:SF6">
    <property type="entry name" value="SWI_SNF-RELATED MATRIX-ASSOCIATED ACTIN-DEPENDENT REGULATOR OF CHROMATIN SUBFAMILY A-LIKE PROTEIN 1"/>
    <property type="match status" value="1"/>
</dbReference>